<dbReference type="AlphaFoldDB" id="A0A820MBN2"/>
<comment type="caution">
    <text evidence="1">The sequence shown here is derived from an EMBL/GenBank/DDBJ whole genome shotgun (WGS) entry which is preliminary data.</text>
</comment>
<gene>
    <name evidence="1" type="ORF">OKA104_LOCUS49756</name>
</gene>
<dbReference type="Proteomes" id="UP000663881">
    <property type="component" value="Unassembled WGS sequence"/>
</dbReference>
<proteinExistence type="predicted"/>
<name>A0A820MBN2_9BILA</name>
<evidence type="ECO:0000313" key="2">
    <source>
        <dbReference type="Proteomes" id="UP000663881"/>
    </source>
</evidence>
<organism evidence="1 2">
    <name type="scientific">Adineta steineri</name>
    <dbReference type="NCBI Taxonomy" id="433720"/>
    <lineage>
        <taxon>Eukaryota</taxon>
        <taxon>Metazoa</taxon>
        <taxon>Spiralia</taxon>
        <taxon>Gnathifera</taxon>
        <taxon>Rotifera</taxon>
        <taxon>Eurotatoria</taxon>
        <taxon>Bdelloidea</taxon>
        <taxon>Adinetida</taxon>
        <taxon>Adinetidae</taxon>
        <taxon>Adineta</taxon>
    </lineage>
</organism>
<reference evidence="1" key="1">
    <citation type="submission" date="2021-02" db="EMBL/GenBank/DDBJ databases">
        <authorList>
            <person name="Nowell W R."/>
        </authorList>
    </citation>
    <scope>NUCLEOTIDE SEQUENCE</scope>
</reference>
<accession>A0A820MBN2</accession>
<evidence type="ECO:0000313" key="1">
    <source>
        <dbReference type="EMBL" id="CAF4369424.1"/>
    </source>
</evidence>
<feature type="non-terminal residue" evidence="1">
    <location>
        <position position="1"/>
    </location>
</feature>
<protein>
    <submittedName>
        <fullName evidence="1">Uncharacterized protein</fullName>
    </submittedName>
</protein>
<dbReference type="EMBL" id="CAJOAY010023825">
    <property type="protein sequence ID" value="CAF4369424.1"/>
    <property type="molecule type" value="Genomic_DNA"/>
</dbReference>
<sequence>TQNIIITNPSLNLVTYSVELHKADSDNFKSIINDQIFTISTASKRVDLISGTYHFQLRPTEQITFTVSYRPTQMIKHEMYFIIRYDRIN</sequence>